<evidence type="ECO:0000313" key="6">
    <source>
        <dbReference type="Proteomes" id="UP001251528"/>
    </source>
</evidence>
<dbReference type="CDD" id="cd04301">
    <property type="entry name" value="NAT_SF"/>
    <property type="match status" value="1"/>
</dbReference>
<dbReference type="AlphaFoldDB" id="A0AAJ0CTA2"/>
<evidence type="ECO:0000313" key="5">
    <source>
        <dbReference type="EMBL" id="KAK2606157.1"/>
    </source>
</evidence>
<dbReference type="Gene3D" id="3.40.630.30">
    <property type="match status" value="1"/>
</dbReference>
<dbReference type="PANTHER" id="PTHR43792:SF8">
    <property type="entry name" value="[RIBOSOMAL PROTEIN US5]-ALANINE N-ACETYLTRANSFERASE"/>
    <property type="match status" value="1"/>
</dbReference>
<evidence type="ECO:0000259" key="4">
    <source>
        <dbReference type="PROSITE" id="PS51186"/>
    </source>
</evidence>
<evidence type="ECO:0000256" key="3">
    <source>
        <dbReference type="ARBA" id="ARBA00038502"/>
    </source>
</evidence>
<keyword evidence="1" id="KW-0808">Transferase</keyword>
<sequence>MAPPSRILASPNPPSASPGTVLLQTQRLILRRYLPSDAEAVSTAANHPQIAASMTDRFPSPYTIQDAEDFIANGGKGAADPCYPTHAAILLRPGTDENRSSSEPTIIGGIGFRFLDDVRYRTWVLGYFITPSAWGKGYATEAVAAAVRWTFETWPGLCRVEAEAYASNLASVRVLEKSGFRREGVRRRAVEKNGVVMDEIALAAVRADLGMEK</sequence>
<gene>
    <name evidence="5" type="ORF">QQS21_003440</name>
</gene>
<comment type="caution">
    <text evidence="5">The sequence shown here is derived from an EMBL/GenBank/DDBJ whole genome shotgun (WGS) entry which is preliminary data.</text>
</comment>
<dbReference type="GO" id="GO:0016747">
    <property type="term" value="F:acyltransferase activity, transferring groups other than amino-acyl groups"/>
    <property type="evidence" value="ECO:0007669"/>
    <property type="project" value="InterPro"/>
</dbReference>
<name>A0AAJ0CTA2_9HYPO</name>
<dbReference type="EMBL" id="JASWJB010000045">
    <property type="protein sequence ID" value="KAK2606157.1"/>
    <property type="molecule type" value="Genomic_DNA"/>
</dbReference>
<keyword evidence="2" id="KW-0012">Acyltransferase</keyword>
<dbReference type="InterPro" id="IPR051531">
    <property type="entry name" value="N-acetyltransferase"/>
</dbReference>
<dbReference type="SUPFAM" id="SSF55729">
    <property type="entry name" value="Acyl-CoA N-acyltransferases (Nat)"/>
    <property type="match status" value="1"/>
</dbReference>
<dbReference type="Pfam" id="PF13302">
    <property type="entry name" value="Acetyltransf_3"/>
    <property type="match status" value="1"/>
</dbReference>
<dbReference type="Proteomes" id="UP001251528">
    <property type="component" value="Unassembled WGS sequence"/>
</dbReference>
<keyword evidence="6" id="KW-1185">Reference proteome</keyword>
<feature type="domain" description="N-acetyltransferase" evidence="4">
    <location>
        <begin position="28"/>
        <end position="202"/>
    </location>
</feature>
<dbReference type="PROSITE" id="PS51186">
    <property type="entry name" value="GNAT"/>
    <property type="match status" value="1"/>
</dbReference>
<comment type="similarity">
    <text evidence="3">Belongs to the acetyltransferase family. RimJ subfamily.</text>
</comment>
<protein>
    <recommendedName>
        <fullName evidence="4">N-acetyltransferase domain-containing protein</fullName>
    </recommendedName>
</protein>
<dbReference type="PANTHER" id="PTHR43792">
    <property type="entry name" value="GNAT FAMILY, PUTATIVE (AFU_ORTHOLOGUE AFUA_3G00765)-RELATED-RELATED"/>
    <property type="match status" value="1"/>
</dbReference>
<accession>A0AAJ0CTA2</accession>
<evidence type="ECO:0000256" key="2">
    <source>
        <dbReference type="ARBA" id="ARBA00023315"/>
    </source>
</evidence>
<proteinExistence type="inferred from homology"/>
<evidence type="ECO:0000256" key="1">
    <source>
        <dbReference type="ARBA" id="ARBA00022679"/>
    </source>
</evidence>
<organism evidence="5 6">
    <name type="scientific">Conoideocrella luteorostrata</name>
    <dbReference type="NCBI Taxonomy" id="1105319"/>
    <lineage>
        <taxon>Eukaryota</taxon>
        <taxon>Fungi</taxon>
        <taxon>Dikarya</taxon>
        <taxon>Ascomycota</taxon>
        <taxon>Pezizomycotina</taxon>
        <taxon>Sordariomycetes</taxon>
        <taxon>Hypocreomycetidae</taxon>
        <taxon>Hypocreales</taxon>
        <taxon>Clavicipitaceae</taxon>
        <taxon>Conoideocrella</taxon>
    </lineage>
</organism>
<dbReference type="InterPro" id="IPR000182">
    <property type="entry name" value="GNAT_dom"/>
</dbReference>
<dbReference type="InterPro" id="IPR016181">
    <property type="entry name" value="Acyl_CoA_acyltransferase"/>
</dbReference>
<reference evidence="5" key="1">
    <citation type="submission" date="2023-06" db="EMBL/GenBank/DDBJ databases">
        <title>Conoideocrella luteorostrata (Hypocreales: Clavicipitaceae), a potential biocontrol fungus for elongate hemlock scale in United States Christmas tree production areas.</title>
        <authorList>
            <person name="Barrett H."/>
            <person name="Lovett B."/>
            <person name="Macias A.M."/>
            <person name="Stajich J.E."/>
            <person name="Kasson M.T."/>
        </authorList>
    </citation>
    <scope>NUCLEOTIDE SEQUENCE</scope>
    <source>
        <strain evidence="5">ARSEF 14590</strain>
    </source>
</reference>